<dbReference type="InterPro" id="IPR008090">
    <property type="entry name" value="Fe_iron_reduct"/>
</dbReference>
<dbReference type="Pfam" id="PF06276">
    <property type="entry name" value="FhuF"/>
    <property type="match status" value="1"/>
</dbReference>
<dbReference type="Proteomes" id="UP000625804">
    <property type="component" value="Unassembled WGS sequence"/>
</dbReference>
<accession>A0A8J8GAI6</accession>
<keyword evidence="3" id="KW-1185">Reference proteome</keyword>
<dbReference type="RefSeq" id="WP_173729442.1">
    <property type="nucleotide sequence ID" value="NZ_JABTTE010000001.1"/>
</dbReference>
<organism evidence="2 3">
    <name type="scientific">Calidifontibacillus erzurumensis</name>
    <dbReference type="NCBI Taxonomy" id="2741433"/>
    <lineage>
        <taxon>Bacteria</taxon>
        <taxon>Bacillati</taxon>
        <taxon>Bacillota</taxon>
        <taxon>Bacilli</taxon>
        <taxon>Bacillales</taxon>
        <taxon>Bacillaceae</taxon>
        <taxon>Calidifontibacillus/Schinkia group</taxon>
        <taxon>Calidifontibacillus</taxon>
    </lineage>
</organism>
<protein>
    <submittedName>
        <fullName evidence="2">Siderophore-iron reductase FhuF</fullName>
    </submittedName>
</protein>
<dbReference type="NCBIfam" id="TIGR03951">
    <property type="entry name" value="Fe_III_red_FhuF"/>
    <property type="match status" value="1"/>
</dbReference>
<evidence type="ECO:0000313" key="2">
    <source>
        <dbReference type="EMBL" id="NSL50239.1"/>
    </source>
</evidence>
<gene>
    <name evidence="2" type="primary">fhuF</name>
    <name evidence="2" type="ORF">HR057_00495</name>
</gene>
<name>A0A8J8GAI6_9BACI</name>
<dbReference type="GO" id="GO:0003824">
    <property type="term" value="F:catalytic activity"/>
    <property type="evidence" value="ECO:0007669"/>
    <property type="project" value="UniProtKB-ARBA"/>
</dbReference>
<feature type="domain" description="Aerobactin siderophore biosynthesis IucA/IucC-like C-terminal" evidence="1">
    <location>
        <begin position="69"/>
        <end position="221"/>
    </location>
</feature>
<proteinExistence type="predicted"/>
<evidence type="ECO:0000259" key="1">
    <source>
        <dbReference type="Pfam" id="PF06276"/>
    </source>
</evidence>
<comment type="caution">
    <text evidence="2">The sequence shown here is derived from an EMBL/GenBank/DDBJ whole genome shotgun (WGS) entry which is preliminary data.</text>
</comment>
<sequence>MPKVITLKKASLLQEEIEQLQQYRFYTRHEIDDKEAIRMIDLIDEKNLKPFMESVKDKLHAPSVTVAASLFSKRYSYLLLVPALYAFSRYNKFLNVSIENVEIMDCYENGIWLPKLILRDDAVQVASSEEERTKARSIFFKQLFSEHLNVMLNALASVGNLSKQTLWENAAVYIFWLYEKALYDLDCDHANEDYCFLLSEEDGSIFGTGQKNPLSRFNNEKTLVESEAIRVRTTCCLSYLVSEKQMCKICPKRS</sequence>
<dbReference type="InterPro" id="IPR022770">
    <property type="entry name" value="IucA/IucC-like_C"/>
</dbReference>
<dbReference type="EMBL" id="JABTTE010000001">
    <property type="protein sequence ID" value="NSL50239.1"/>
    <property type="molecule type" value="Genomic_DNA"/>
</dbReference>
<evidence type="ECO:0000313" key="3">
    <source>
        <dbReference type="Proteomes" id="UP000625804"/>
    </source>
</evidence>
<dbReference type="AlphaFoldDB" id="A0A8J8GAI6"/>
<reference evidence="2" key="1">
    <citation type="submission" date="2020-06" db="EMBL/GenBank/DDBJ databases">
        <title>A novel thermopfilic bacterium from Erzurum, Turkey.</title>
        <authorList>
            <person name="Adiguzel A."/>
            <person name="Ay H."/>
            <person name="Baltaci M.O."/>
        </authorList>
    </citation>
    <scope>NUCLEOTIDE SEQUENCE</scope>
    <source>
        <strain evidence="2">P2</strain>
    </source>
</reference>